<feature type="compositionally biased region" description="Low complexity" evidence="2">
    <location>
        <begin position="162"/>
        <end position="186"/>
    </location>
</feature>
<feature type="compositionally biased region" description="Polar residues" evidence="2">
    <location>
        <begin position="142"/>
        <end position="161"/>
    </location>
</feature>
<feature type="region of interest" description="Disordered" evidence="2">
    <location>
        <begin position="261"/>
        <end position="383"/>
    </location>
</feature>
<feature type="coiled-coil region" evidence="1">
    <location>
        <begin position="1304"/>
        <end position="1338"/>
    </location>
</feature>
<dbReference type="PANTHER" id="PTHR13958:SF3">
    <property type="entry name" value="CAP-GLY DOMAIN-CONTAINING PROTEIN-RELATED"/>
    <property type="match status" value="1"/>
</dbReference>
<dbReference type="PANTHER" id="PTHR13958">
    <property type="entry name" value="CENTROSOME-ASSOCIATED PROTEIN 350"/>
    <property type="match status" value="1"/>
</dbReference>
<organism evidence="3 4">
    <name type="scientific">Oikopleura dioica</name>
    <name type="common">Tunicate</name>
    <dbReference type="NCBI Taxonomy" id="34765"/>
    <lineage>
        <taxon>Eukaryota</taxon>
        <taxon>Metazoa</taxon>
        <taxon>Chordata</taxon>
        <taxon>Tunicata</taxon>
        <taxon>Appendicularia</taxon>
        <taxon>Copelata</taxon>
        <taxon>Oikopleuridae</taxon>
        <taxon>Oikopleura</taxon>
    </lineage>
</organism>
<dbReference type="InterPro" id="IPR028750">
    <property type="entry name" value="CEP350/CC187"/>
</dbReference>
<feature type="region of interest" description="Disordered" evidence="2">
    <location>
        <begin position="1116"/>
        <end position="1175"/>
    </location>
</feature>
<sequence length="1773" mass="196616">MNRVSDAIVRRDPDPEDFFVIDKTNAAKIDQDRLNRALGVARVVETNPGLQDDLSSFSSLSKFESIISNTRSQASKKFVPKEGSGLLTLKEKIERQKATRSIVPQLDCANANPKALTRKVATTSGPSKYLGFNTDGRDSTPKKSTLSGKPSSTIHQKSSNSTLKKTVVTEVNTTTTRKTSKPAKPTITTSSWRDSQKKAREILKNETPKRERNTERSKSAEVKSICGSVKSSSKDTSKTSLLKEDAELYKDLSPEVQAIVADLKLDEPASKEKPVKMDDATKMDRRARSYTPKRPARRKKSPSPEPTPKKKHNYDQAEIQEYMRKKKQERLKANENKAKQKQEKQAKIDAQLKSLREAQMSNAKSKVKAKSRGHSADAAKSLEMDSVAKAMQIINELDEKDKRAKSAKMANISRRPKSAPPKKTSKPKAVDDPPKEAVGIPPKLNLSSSRNSIVSIEKLSIPAASGKASPKSTPREKSHTPRSEISDGSRSEKAKSILGFIQSSIDNLDFHNPNRPPLAETQEKTQPKPKRTPQNPKHSALLKNLKAKSDNINKLTDAWESKLEDMVEKREQEHAFDMANPPGVKSLDKLVENTMQERLISTDSLENQAKMPEPVQTVGIAVDLPVYKPAESSSSVENLPPMDFNPDIGPIKKSSSRKRSPKKTRKPVKFARSSSPDEFNMVDLMFREEQARRKAMKIKKRESELSKKSHKTSSVLESDGADSYSDAKFSLASSGKEVVSEIVTPRSQVITSRSDGLSTRSTASLRSGSDALVSTSSKSNQSKTNSHTASINETSAPVRSDKPATSVSESITETLSSLAAKKTASESDTAQLSEEKYSSFSETDRVTTVYQGEALKNALTSHLKLSEGIDENIRALDEAKAKMFLDEMREIQQKGAKAAELMLKASKNFVKGSRIDIRDDDPTSTDVTPTRTSTRTGMIDEELSIQSEPQYTPIRATDPSYSEVFSSHSEVTTTQQLPTPSISAVKTQSISEITKSQAPITIDETSTVTSTTATPVSQTSTIVTVPTSKKTEDVTSSSTTVNEESYASTFDDLNESAKLLTPSMEYRKKIPDEIRKRLPSEASDVSTDLDTSGYDAFTNFMADMVRQYVSNEKSSREKFHKAMMQAKEQAIREKKKKKIPESDPKRKSKKGRGADDKMPTKEQLEHSITLSESDTSTSTINRVKKWFAIDEKHLTQRENQLQKRRKKAEKLLAWKEHLDEQEKSILEIEQDVAQAIAKRKISNESEISQAESAATDTFNATSETDMDSSDHEARLKALHGQCREKEKIVAKLRRTLKKHAGSKKQELKAQEAAVQKQIESLDVMIAKAKEQLEFIENNKEIIVKPIIKSPQSSQVVDRPIDRSVSSPAIPLIASLPKDASPFTSPRSSRSSSESESQQKTLRSESETISEIVTESIKDSQSVSVSQSQSIASNSIDLKSHSEPLISLGEEKAFDLVSQFSESRSATSPSESDTVTSVATVTAPVTESVATAPQNTPPVKSEDPCLNDFLPAAEEEEDEDVPPTKNASILANTGDEMAKKMIEEIIGKLSGQEKETIRENLRAQDFAQADDLSEHSNDSDDSLTDALLETRPKDLELNEIEPDLECDEVLETSGDGEVFNYFQHYKVEQEQKLSTEEVLERADGIADMVNNNPGVPPIHQDEFDEALYDVCQEIAFDLHLSGTESKGAILNQLSQYISPNGPDLDRHIVEKMGRRSKKDRVDRLLIAELRQDEKNWIDYSKDEMSVRDEVTNSILNYLLDDTVQALKERYSVAV</sequence>
<feature type="compositionally biased region" description="Polar residues" evidence="2">
    <location>
        <begin position="745"/>
        <end position="767"/>
    </location>
</feature>
<feature type="compositionally biased region" description="Basic and acidic residues" evidence="2">
    <location>
        <begin position="473"/>
        <end position="495"/>
    </location>
</feature>
<feature type="region of interest" description="Disordered" evidence="2">
    <location>
        <begin position="1243"/>
        <end position="1270"/>
    </location>
</feature>
<reference evidence="3 4" key="1">
    <citation type="submission" date="2021-04" db="EMBL/GenBank/DDBJ databases">
        <authorList>
            <person name="Bliznina A."/>
        </authorList>
    </citation>
    <scope>NUCLEOTIDE SEQUENCE [LARGE SCALE GENOMIC DNA]</scope>
</reference>
<evidence type="ECO:0000256" key="2">
    <source>
        <dbReference type="SAM" id="MobiDB-lite"/>
    </source>
</evidence>
<feature type="compositionally biased region" description="Basic and acidic residues" evidence="2">
    <location>
        <begin position="232"/>
        <end position="241"/>
    </location>
</feature>
<keyword evidence="1" id="KW-0175">Coiled coil</keyword>
<gene>
    <name evidence="3" type="ORF">OKIOD_LOCUS11269</name>
</gene>
<feature type="region of interest" description="Disordered" evidence="2">
    <location>
        <begin position="691"/>
        <end position="838"/>
    </location>
</feature>
<feature type="region of interest" description="Disordered" evidence="2">
    <location>
        <begin position="1375"/>
        <end position="1435"/>
    </location>
</feature>
<dbReference type="Proteomes" id="UP001158576">
    <property type="component" value="Chromosome 1"/>
</dbReference>
<feature type="compositionally biased region" description="Basic and acidic residues" evidence="2">
    <location>
        <begin position="194"/>
        <end position="221"/>
    </location>
</feature>
<evidence type="ECO:0000313" key="4">
    <source>
        <dbReference type="Proteomes" id="UP001158576"/>
    </source>
</evidence>
<feature type="compositionally biased region" description="Basic and acidic residues" evidence="2">
    <location>
        <begin position="374"/>
        <end position="383"/>
    </location>
</feature>
<feature type="compositionally biased region" description="Polar residues" evidence="2">
    <location>
        <begin position="787"/>
        <end position="817"/>
    </location>
</feature>
<proteinExistence type="predicted"/>
<feature type="compositionally biased region" description="Low complexity" evidence="2">
    <location>
        <begin position="1380"/>
        <end position="1395"/>
    </location>
</feature>
<feature type="compositionally biased region" description="Low complexity" evidence="2">
    <location>
        <begin position="1406"/>
        <end position="1435"/>
    </location>
</feature>
<keyword evidence="4" id="KW-1185">Reference proteome</keyword>
<feature type="region of interest" description="Disordered" evidence="2">
    <location>
        <begin position="119"/>
        <end position="241"/>
    </location>
</feature>
<name>A0ABN7SWN6_OIKDI</name>
<feature type="compositionally biased region" description="Basic and acidic residues" evidence="2">
    <location>
        <begin position="1152"/>
        <end position="1165"/>
    </location>
</feature>
<feature type="compositionally biased region" description="Basic residues" evidence="2">
    <location>
        <begin position="654"/>
        <end position="669"/>
    </location>
</feature>
<dbReference type="EMBL" id="OU015566">
    <property type="protein sequence ID" value="CAG5105844.1"/>
    <property type="molecule type" value="Genomic_DNA"/>
</dbReference>
<evidence type="ECO:0000256" key="1">
    <source>
        <dbReference type="SAM" id="Coils"/>
    </source>
</evidence>
<feature type="compositionally biased region" description="Low complexity" evidence="2">
    <location>
        <begin position="774"/>
        <end position="786"/>
    </location>
</feature>
<feature type="compositionally biased region" description="Basic and acidic residues" evidence="2">
    <location>
        <begin position="330"/>
        <end position="347"/>
    </location>
</feature>
<evidence type="ECO:0000313" key="3">
    <source>
        <dbReference type="EMBL" id="CAG5105844.1"/>
    </source>
</evidence>
<feature type="compositionally biased region" description="Basic and acidic residues" evidence="2">
    <location>
        <begin position="263"/>
        <end position="287"/>
    </location>
</feature>
<feature type="compositionally biased region" description="Polar residues" evidence="2">
    <location>
        <begin position="1166"/>
        <end position="1175"/>
    </location>
</feature>
<accession>A0ABN7SWN6</accession>
<feature type="region of interest" description="Disordered" evidence="2">
    <location>
        <begin position="630"/>
        <end position="674"/>
    </location>
</feature>
<feature type="region of interest" description="Disordered" evidence="2">
    <location>
        <begin position="396"/>
        <end position="538"/>
    </location>
</feature>
<feature type="compositionally biased region" description="Polar residues" evidence="2">
    <location>
        <begin position="1244"/>
        <end position="1263"/>
    </location>
</feature>
<feature type="compositionally biased region" description="Polar residues" evidence="2">
    <location>
        <begin position="445"/>
        <end position="454"/>
    </location>
</feature>
<feature type="coiled-coil region" evidence="1">
    <location>
        <begin position="1191"/>
        <end position="1238"/>
    </location>
</feature>
<protein>
    <submittedName>
        <fullName evidence="3">Oidioi.mRNA.OKI2018_I69.chr1.g2504.t1.cds</fullName>
    </submittedName>
</protein>